<feature type="transmembrane region" description="Helical" evidence="7">
    <location>
        <begin position="184"/>
        <end position="211"/>
    </location>
</feature>
<dbReference type="InterPro" id="IPR000276">
    <property type="entry name" value="GPCR_Rhodpsn"/>
</dbReference>
<keyword evidence="5" id="KW-0807">Transducer</keyword>
<dbReference type="EMBL" id="JARQWQ010000135">
    <property type="protein sequence ID" value="KAK2548938.1"/>
    <property type="molecule type" value="Genomic_DNA"/>
</dbReference>
<feature type="domain" description="G-protein coupled receptors family 1 profile" evidence="8">
    <location>
        <begin position="32"/>
        <end position="289"/>
    </location>
</feature>
<keyword evidence="10" id="KW-1185">Reference proteome</keyword>
<dbReference type="SMART" id="SM01381">
    <property type="entry name" value="7TM_GPCR_Srsx"/>
    <property type="match status" value="1"/>
</dbReference>
<gene>
    <name evidence="9" type="ORF">P5673_030763</name>
</gene>
<evidence type="ECO:0000259" key="8">
    <source>
        <dbReference type="PROSITE" id="PS50262"/>
    </source>
</evidence>
<organism evidence="9 10">
    <name type="scientific">Acropora cervicornis</name>
    <name type="common">Staghorn coral</name>
    <dbReference type="NCBI Taxonomy" id="6130"/>
    <lineage>
        <taxon>Eukaryota</taxon>
        <taxon>Metazoa</taxon>
        <taxon>Cnidaria</taxon>
        <taxon>Anthozoa</taxon>
        <taxon>Hexacorallia</taxon>
        <taxon>Scleractinia</taxon>
        <taxon>Astrocoeniina</taxon>
        <taxon>Acroporidae</taxon>
        <taxon>Acropora</taxon>
    </lineage>
</organism>
<evidence type="ECO:0000256" key="3">
    <source>
        <dbReference type="ARBA" id="ARBA00022989"/>
    </source>
</evidence>
<evidence type="ECO:0000256" key="5">
    <source>
        <dbReference type="RuleBase" id="RU000688"/>
    </source>
</evidence>
<reference evidence="9" key="1">
    <citation type="journal article" date="2023" name="G3 (Bethesda)">
        <title>Whole genome assembly and annotation of the endangered Caribbean coral Acropora cervicornis.</title>
        <authorList>
            <person name="Selwyn J.D."/>
            <person name="Vollmer S.V."/>
        </authorList>
    </citation>
    <scope>NUCLEOTIDE SEQUENCE</scope>
    <source>
        <strain evidence="9">K2</strain>
    </source>
</reference>
<sequence>MTTPLVSVYMDPPSEKAVIAVQSVIVIVALVGNSLVCAIIMKNPGKRTTMNCLLLNLAIADITVVAFFASRFILIQAYNHPDGKVGTILCKLLTGGTFGWIGSCASVFTLVAIAIERYYAVILPLGNRATFTKASLKVIIPASWIFGIILCLPDFLVKDFCKSYRACVANWPPAHAWMPKAYTLLWTILIAAIPVSVMTVLYSRVVFTLWLKPSQAIGNDPSEQGRSRVRKRVTAMVLVVSVIFAFCWITECTDYTLLVFSSKLALGNATHVISSTLIMFNSSINPIVYALISHRFRDEIIRMIRVTHRTRIRKRPEFKISCENKASSNQTAEDEPNRNMDKKENCARSRRNPTRSALFANCVGVENVAET</sequence>
<dbReference type="GO" id="GO:0004930">
    <property type="term" value="F:G protein-coupled receptor activity"/>
    <property type="evidence" value="ECO:0007669"/>
    <property type="project" value="UniProtKB-KW"/>
</dbReference>
<evidence type="ECO:0000256" key="4">
    <source>
        <dbReference type="ARBA" id="ARBA00023136"/>
    </source>
</evidence>
<feature type="transmembrane region" description="Helical" evidence="7">
    <location>
        <begin position="20"/>
        <end position="41"/>
    </location>
</feature>
<feature type="transmembrane region" description="Helical" evidence="7">
    <location>
        <begin position="98"/>
        <end position="115"/>
    </location>
</feature>
<evidence type="ECO:0000313" key="10">
    <source>
        <dbReference type="Proteomes" id="UP001249851"/>
    </source>
</evidence>
<dbReference type="PROSITE" id="PS50262">
    <property type="entry name" value="G_PROTEIN_RECEP_F1_2"/>
    <property type="match status" value="1"/>
</dbReference>
<name>A0AAD9PU65_ACRCE</name>
<feature type="compositionally biased region" description="Basic and acidic residues" evidence="6">
    <location>
        <begin position="335"/>
        <end position="347"/>
    </location>
</feature>
<dbReference type="PANTHER" id="PTHR45698">
    <property type="entry name" value="TRACE AMINE-ASSOCIATED RECEPTOR 19N-RELATED"/>
    <property type="match status" value="1"/>
</dbReference>
<feature type="transmembrane region" description="Helical" evidence="7">
    <location>
        <begin position="53"/>
        <end position="78"/>
    </location>
</feature>
<feature type="transmembrane region" description="Helical" evidence="7">
    <location>
        <begin position="232"/>
        <end position="251"/>
    </location>
</feature>
<dbReference type="PANTHER" id="PTHR45698:SF1">
    <property type="entry name" value="TRACE AMINE-ASSOCIATED RECEPTOR 13C-LIKE"/>
    <property type="match status" value="1"/>
</dbReference>
<protein>
    <submittedName>
        <fullName evidence="9">Tachykinin-like peptides receptor 99D</fullName>
    </submittedName>
</protein>
<comment type="subcellular location">
    <subcellularLocation>
        <location evidence="1">Membrane</location>
    </subcellularLocation>
</comment>
<dbReference type="SUPFAM" id="SSF81321">
    <property type="entry name" value="Family A G protein-coupled receptor-like"/>
    <property type="match status" value="1"/>
</dbReference>
<keyword evidence="5" id="KW-0297">G-protein coupled receptor</keyword>
<feature type="transmembrane region" description="Helical" evidence="7">
    <location>
        <begin position="136"/>
        <end position="156"/>
    </location>
</feature>
<keyword evidence="2 5" id="KW-0812">Transmembrane</keyword>
<dbReference type="PROSITE" id="PS00237">
    <property type="entry name" value="G_PROTEIN_RECEP_F1_1"/>
    <property type="match status" value="1"/>
</dbReference>
<dbReference type="FunFam" id="1.20.1070.10:FF:000368">
    <property type="entry name" value="Predicted protein"/>
    <property type="match status" value="1"/>
</dbReference>
<dbReference type="Pfam" id="PF00001">
    <property type="entry name" value="7tm_1"/>
    <property type="match status" value="1"/>
</dbReference>
<dbReference type="InterPro" id="IPR017452">
    <property type="entry name" value="GPCR_Rhodpsn_7TM"/>
</dbReference>
<dbReference type="CDD" id="cd00637">
    <property type="entry name" value="7tm_classA_rhodopsin-like"/>
    <property type="match status" value="1"/>
</dbReference>
<reference evidence="9" key="2">
    <citation type="journal article" date="2023" name="Science">
        <title>Genomic signatures of disease resistance in endangered staghorn corals.</title>
        <authorList>
            <person name="Vollmer S.V."/>
            <person name="Selwyn J.D."/>
            <person name="Despard B.A."/>
            <person name="Roesel C.L."/>
        </authorList>
    </citation>
    <scope>NUCLEOTIDE SEQUENCE</scope>
    <source>
        <strain evidence="9">K2</strain>
    </source>
</reference>
<dbReference type="Proteomes" id="UP001249851">
    <property type="component" value="Unassembled WGS sequence"/>
</dbReference>
<evidence type="ECO:0000256" key="7">
    <source>
        <dbReference type="SAM" id="Phobius"/>
    </source>
</evidence>
<dbReference type="Gene3D" id="1.20.1070.10">
    <property type="entry name" value="Rhodopsin 7-helix transmembrane proteins"/>
    <property type="match status" value="1"/>
</dbReference>
<keyword evidence="3 7" id="KW-1133">Transmembrane helix</keyword>
<comment type="similarity">
    <text evidence="5">Belongs to the G-protein coupled receptor 1 family.</text>
</comment>
<feature type="region of interest" description="Disordered" evidence="6">
    <location>
        <begin position="324"/>
        <end position="352"/>
    </location>
</feature>
<dbReference type="PRINTS" id="PR00237">
    <property type="entry name" value="GPCRRHODOPSN"/>
</dbReference>
<proteinExistence type="inferred from homology"/>
<keyword evidence="5 9" id="KW-0675">Receptor</keyword>
<dbReference type="GO" id="GO:0016020">
    <property type="term" value="C:membrane"/>
    <property type="evidence" value="ECO:0007669"/>
    <property type="project" value="UniProtKB-SubCell"/>
</dbReference>
<evidence type="ECO:0000256" key="6">
    <source>
        <dbReference type="SAM" id="MobiDB-lite"/>
    </source>
</evidence>
<evidence type="ECO:0000256" key="2">
    <source>
        <dbReference type="ARBA" id="ARBA00022692"/>
    </source>
</evidence>
<comment type="caution">
    <text evidence="9">The sequence shown here is derived from an EMBL/GenBank/DDBJ whole genome shotgun (WGS) entry which is preliminary data.</text>
</comment>
<evidence type="ECO:0000256" key="1">
    <source>
        <dbReference type="ARBA" id="ARBA00004370"/>
    </source>
</evidence>
<accession>A0AAD9PU65</accession>
<dbReference type="AlphaFoldDB" id="A0AAD9PU65"/>
<keyword evidence="4 7" id="KW-0472">Membrane</keyword>
<feature type="transmembrane region" description="Helical" evidence="7">
    <location>
        <begin position="271"/>
        <end position="292"/>
    </location>
</feature>
<evidence type="ECO:0000313" key="9">
    <source>
        <dbReference type="EMBL" id="KAK2548938.1"/>
    </source>
</evidence>